<name>A0A170PJF5_9CHLR</name>
<dbReference type="Gene3D" id="3.40.50.620">
    <property type="entry name" value="HUPs"/>
    <property type="match status" value="1"/>
</dbReference>
<keyword evidence="1 10" id="KW-0820">tRNA-binding</keyword>
<dbReference type="InterPro" id="IPR023382">
    <property type="entry name" value="MnmA-like_central_sf"/>
</dbReference>
<keyword evidence="2 10" id="KW-0808">Transferase</keyword>
<proteinExistence type="inferred from homology"/>
<dbReference type="NCBIfam" id="TIGR00420">
    <property type="entry name" value="trmU"/>
    <property type="match status" value="1"/>
</dbReference>
<dbReference type="KEGG" id="pbf:CFX0092_A3635"/>
<evidence type="ECO:0000313" key="13">
    <source>
        <dbReference type="EMBL" id="CUS05513.2"/>
    </source>
</evidence>
<comment type="caution">
    <text evidence="10">Lacks conserved residue(s) required for the propagation of feature annotation.</text>
</comment>
<feature type="active site" description="Cysteine persulfide intermediate" evidence="10">
    <location>
        <position position="211"/>
    </location>
</feature>
<protein>
    <recommendedName>
        <fullName evidence="10">tRNA-specific 2-thiouridylase MnmA</fullName>
        <ecNumber evidence="10">2.8.1.13</ecNumber>
    </recommendedName>
</protein>
<evidence type="ECO:0000256" key="1">
    <source>
        <dbReference type="ARBA" id="ARBA00022555"/>
    </source>
</evidence>
<dbReference type="CDD" id="cd01998">
    <property type="entry name" value="MnmA_TRMU-like"/>
    <property type="match status" value="1"/>
</dbReference>
<dbReference type="GO" id="GO:0002143">
    <property type="term" value="P:tRNA wobble position uridine thiolation"/>
    <property type="evidence" value="ECO:0007669"/>
    <property type="project" value="TreeGrafter"/>
</dbReference>
<keyword evidence="7" id="KW-1015">Disulfide bond</keyword>
<feature type="binding site" evidence="10">
    <location>
        <position position="45"/>
    </location>
    <ligand>
        <name>ATP</name>
        <dbReference type="ChEBI" id="CHEBI:30616"/>
    </ligand>
</feature>
<dbReference type="FunFam" id="3.40.50.620:FF:000115">
    <property type="entry name" value="tRNA-specific 2-thiouridylase MnmA"/>
    <property type="match status" value="1"/>
</dbReference>
<dbReference type="AlphaFoldDB" id="A0A170PJF5"/>
<comment type="similarity">
    <text evidence="10">Belongs to the MnmA/TRMU family.</text>
</comment>
<evidence type="ECO:0000256" key="6">
    <source>
        <dbReference type="ARBA" id="ARBA00022884"/>
    </source>
</evidence>
<comment type="function">
    <text evidence="9 10">Catalyzes the 2-thiolation of uridine at the wobble position (U34) of tRNA, leading to the formation of s(2)U34.</text>
</comment>
<feature type="binding site" evidence="10">
    <location>
        <position position="139"/>
    </location>
    <ligand>
        <name>ATP</name>
        <dbReference type="ChEBI" id="CHEBI:30616"/>
    </ligand>
</feature>
<sequence>MNAIPNTRPTNGRPRVVVAMSGGVDSSVAAALLVDQGYDVIGLMMRLWSEPGSGPMTPTNRCCTLDQMNDARRVADILGIPFYVIDVRDHFRRSIVQFFIDEHAAGRTPNPCVECNRQIRFTYLLERAMALGADYLATGHYARIDQSDGVYRLRQGLDANKDQSYVLHVLQQSHLARVLFPVGELTKTEVRAVAQARGLTVAAKQESQDLCFLNDGDYRRFLREHGDGPPPPGPILDAAGRELGRHEGLPFYTIGQRKGLGLATPEPLFVLHKDAAHNALIVGPREALGAPALTAHHVNWIAGGPPAQPIPAQVKIRYKATPTAAIVTPLPNGEAHVAFATPVVGATPGQAAVFYDGDVCLGGGTIGAVATPGVGEAQPMPEVMPA</sequence>
<evidence type="ECO:0000313" key="14">
    <source>
        <dbReference type="Proteomes" id="UP000215027"/>
    </source>
</evidence>
<reference evidence="13" key="1">
    <citation type="submission" date="2016-01" db="EMBL/GenBank/DDBJ databases">
        <authorList>
            <person name="Mcilroy J.S."/>
            <person name="Karst M S."/>
            <person name="Albertsen M."/>
        </authorList>
    </citation>
    <scope>NUCLEOTIDE SEQUENCE</scope>
    <source>
        <strain evidence="13">Cfx-K</strain>
    </source>
</reference>
<evidence type="ECO:0000256" key="2">
    <source>
        <dbReference type="ARBA" id="ARBA00022679"/>
    </source>
</evidence>
<dbReference type="GO" id="GO:0005524">
    <property type="term" value="F:ATP binding"/>
    <property type="evidence" value="ECO:0007669"/>
    <property type="project" value="UniProtKB-KW"/>
</dbReference>
<evidence type="ECO:0000259" key="12">
    <source>
        <dbReference type="Pfam" id="PF20259"/>
    </source>
</evidence>
<gene>
    <name evidence="10 13" type="primary">mnmA</name>
    <name evidence="13" type="ORF">CFX0092_A3635</name>
</gene>
<feature type="site" description="Interaction with tRNA" evidence="10">
    <location>
        <position position="140"/>
    </location>
</feature>
<evidence type="ECO:0000256" key="3">
    <source>
        <dbReference type="ARBA" id="ARBA00022694"/>
    </source>
</evidence>
<feature type="binding site" evidence="10">
    <location>
        <begin position="19"/>
        <end position="26"/>
    </location>
    <ligand>
        <name>ATP</name>
        <dbReference type="ChEBI" id="CHEBI:30616"/>
    </ligand>
</feature>
<dbReference type="GO" id="GO:0103016">
    <property type="term" value="F:tRNA-uridine 2-sulfurtransferase activity"/>
    <property type="evidence" value="ECO:0007669"/>
    <property type="project" value="UniProtKB-EC"/>
</dbReference>
<accession>A0A170PJF5</accession>
<dbReference type="GO" id="GO:0000049">
    <property type="term" value="F:tRNA binding"/>
    <property type="evidence" value="ECO:0007669"/>
    <property type="project" value="UniProtKB-KW"/>
</dbReference>
<dbReference type="PANTHER" id="PTHR11933">
    <property type="entry name" value="TRNA 5-METHYLAMINOMETHYL-2-THIOURIDYLATE -METHYLTRANSFERASE"/>
    <property type="match status" value="1"/>
</dbReference>
<keyword evidence="3 10" id="KW-0819">tRNA processing</keyword>
<comment type="subcellular location">
    <subcellularLocation>
        <location evidence="10">Cytoplasm</location>
    </subcellularLocation>
</comment>
<feature type="region of interest" description="Interaction with tRNA" evidence="10">
    <location>
        <begin position="161"/>
        <end position="163"/>
    </location>
</feature>
<evidence type="ECO:0000256" key="7">
    <source>
        <dbReference type="ARBA" id="ARBA00023157"/>
    </source>
</evidence>
<dbReference type="InterPro" id="IPR046884">
    <property type="entry name" value="MnmA-like_central"/>
</dbReference>
<feature type="domain" description="tRNA-specific 2-thiouridylase MnmA-like central" evidence="12">
    <location>
        <begin position="221"/>
        <end position="283"/>
    </location>
</feature>
<dbReference type="InterPro" id="IPR046885">
    <property type="entry name" value="MnmA-like_C"/>
</dbReference>
<feature type="site" description="Interaction with tRNA" evidence="10">
    <location>
        <position position="350"/>
    </location>
</feature>
<keyword evidence="5 10" id="KW-0067">ATP-binding</keyword>
<comment type="catalytic activity">
    <reaction evidence="8 10">
        <text>S-sulfanyl-L-cysteinyl-[protein] + uridine(34) in tRNA + AH2 + ATP = 2-thiouridine(34) in tRNA + L-cysteinyl-[protein] + A + AMP + diphosphate + H(+)</text>
        <dbReference type="Rhea" id="RHEA:47032"/>
        <dbReference type="Rhea" id="RHEA-COMP:10131"/>
        <dbReference type="Rhea" id="RHEA-COMP:11726"/>
        <dbReference type="Rhea" id="RHEA-COMP:11727"/>
        <dbReference type="Rhea" id="RHEA-COMP:11728"/>
        <dbReference type="ChEBI" id="CHEBI:13193"/>
        <dbReference type="ChEBI" id="CHEBI:15378"/>
        <dbReference type="ChEBI" id="CHEBI:17499"/>
        <dbReference type="ChEBI" id="CHEBI:29950"/>
        <dbReference type="ChEBI" id="CHEBI:30616"/>
        <dbReference type="ChEBI" id="CHEBI:33019"/>
        <dbReference type="ChEBI" id="CHEBI:61963"/>
        <dbReference type="ChEBI" id="CHEBI:65315"/>
        <dbReference type="ChEBI" id="CHEBI:87170"/>
        <dbReference type="ChEBI" id="CHEBI:456215"/>
        <dbReference type="EC" id="2.8.1.13"/>
    </reaction>
</comment>
<dbReference type="Pfam" id="PF03054">
    <property type="entry name" value="tRNA_Me_trans"/>
    <property type="match status" value="1"/>
</dbReference>
<dbReference type="PANTHER" id="PTHR11933:SF5">
    <property type="entry name" value="MITOCHONDRIAL TRNA-SPECIFIC 2-THIOURIDYLASE 1"/>
    <property type="match status" value="1"/>
</dbReference>
<organism evidence="13 14">
    <name type="scientific">Candidatus Promineifilum breve</name>
    <dbReference type="NCBI Taxonomy" id="1806508"/>
    <lineage>
        <taxon>Bacteria</taxon>
        <taxon>Bacillati</taxon>
        <taxon>Chloroflexota</taxon>
        <taxon>Ardenticatenia</taxon>
        <taxon>Candidatus Promineifilales</taxon>
        <taxon>Candidatus Promineifilaceae</taxon>
        <taxon>Candidatus Promineifilum</taxon>
    </lineage>
</organism>
<dbReference type="GO" id="GO:0005737">
    <property type="term" value="C:cytoplasm"/>
    <property type="evidence" value="ECO:0007669"/>
    <property type="project" value="UniProtKB-SubCell"/>
</dbReference>
<evidence type="ECO:0000256" key="5">
    <source>
        <dbReference type="ARBA" id="ARBA00022840"/>
    </source>
</evidence>
<dbReference type="EMBL" id="LN890655">
    <property type="protein sequence ID" value="CUS05513.2"/>
    <property type="molecule type" value="Genomic_DNA"/>
</dbReference>
<feature type="domain" description="tRNA-specific 2-thiouridylase MnmA-like C-terminal" evidence="11">
    <location>
        <begin position="293"/>
        <end position="366"/>
    </location>
</feature>
<dbReference type="Proteomes" id="UP000215027">
    <property type="component" value="Chromosome I"/>
</dbReference>
<evidence type="ECO:0000256" key="8">
    <source>
        <dbReference type="ARBA" id="ARBA00051542"/>
    </source>
</evidence>
<keyword evidence="14" id="KW-1185">Reference proteome</keyword>
<dbReference type="FunFam" id="2.30.30.280:FF:000001">
    <property type="entry name" value="tRNA-specific 2-thiouridylase MnmA"/>
    <property type="match status" value="1"/>
</dbReference>
<dbReference type="EC" id="2.8.1.13" evidence="10"/>
<dbReference type="RefSeq" id="WP_095044721.1">
    <property type="nucleotide sequence ID" value="NZ_LN890655.1"/>
</dbReference>
<keyword evidence="6 10" id="KW-0694">RNA-binding</keyword>
<dbReference type="Pfam" id="PF20259">
    <property type="entry name" value="tRNA_Me_trans_M"/>
    <property type="match status" value="1"/>
</dbReference>
<keyword evidence="4 10" id="KW-0547">Nucleotide-binding</keyword>
<dbReference type="InterPro" id="IPR014729">
    <property type="entry name" value="Rossmann-like_a/b/a_fold"/>
</dbReference>
<dbReference type="SUPFAM" id="SSF52402">
    <property type="entry name" value="Adenine nucleotide alpha hydrolases-like"/>
    <property type="match status" value="1"/>
</dbReference>
<dbReference type="Gene3D" id="2.40.30.10">
    <property type="entry name" value="Translation factors"/>
    <property type="match status" value="1"/>
</dbReference>
<keyword evidence="10" id="KW-0963">Cytoplasm</keyword>
<dbReference type="InterPro" id="IPR004506">
    <property type="entry name" value="MnmA-like"/>
</dbReference>
<dbReference type="HAMAP" id="MF_00144">
    <property type="entry name" value="tRNA_thiouridyl_MnmA"/>
    <property type="match status" value="1"/>
</dbReference>
<dbReference type="NCBIfam" id="NF001138">
    <property type="entry name" value="PRK00143.1"/>
    <property type="match status" value="1"/>
</dbReference>
<evidence type="ECO:0000256" key="10">
    <source>
        <dbReference type="HAMAP-Rule" id="MF_00144"/>
    </source>
</evidence>
<evidence type="ECO:0000256" key="4">
    <source>
        <dbReference type="ARBA" id="ARBA00022741"/>
    </source>
</evidence>
<feature type="active site" description="Nucleophile" evidence="10">
    <location>
        <position position="115"/>
    </location>
</feature>
<evidence type="ECO:0000256" key="9">
    <source>
        <dbReference type="ARBA" id="ARBA00056575"/>
    </source>
</evidence>
<feature type="region of interest" description="Interaction with tRNA" evidence="10">
    <location>
        <begin position="317"/>
        <end position="318"/>
    </location>
</feature>
<dbReference type="Pfam" id="PF20258">
    <property type="entry name" value="tRNA_Me_trans_C"/>
    <property type="match status" value="1"/>
</dbReference>
<dbReference type="OrthoDB" id="9800696at2"/>
<dbReference type="Gene3D" id="2.30.30.280">
    <property type="entry name" value="Adenine nucleotide alpha hydrolases-like domains"/>
    <property type="match status" value="1"/>
</dbReference>
<evidence type="ECO:0000259" key="11">
    <source>
        <dbReference type="Pfam" id="PF20258"/>
    </source>
</evidence>